<keyword evidence="3" id="KW-1185">Reference proteome</keyword>
<dbReference type="InterPro" id="IPR009003">
    <property type="entry name" value="Peptidase_S1_PA"/>
</dbReference>
<evidence type="ECO:0000256" key="1">
    <source>
        <dbReference type="SAM" id="MobiDB-lite"/>
    </source>
</evidence>
<dbReference type="SUPFAM" id="SSF50494">
    <property type="entry name" value="Trypsin-like serine proteases"/>
    <property type="match status" value="1"/>
</dbReference>
<feature type="non-terminal residue" evidence="2">
    <location>
        <position position="1"/>
    </location>
</feature>
<feature type="region of interest" description="Disordered" evidence="1">
    <location>
        <begin position="439"/>
        <end position="513"/>
    </location>
</feature>
<feature type="compositionally biased region" description="Low complexity" evidence="1">
    <location>
        <begin position="460"/>
        <end position="492"/>
    </location>
</feature>
<proteinExistence type="predicted"/>
<organism evidence="2 3">
    <name type="scientific">Mya arenaria</name>
    <name type="common">Soft-shell clam</name>
    <dbReference type="NCBI Taxonomy" id="6604"/>
    <lineage>
        <taxon>Eukaryota</taxon>
        <taxon>Metazoa</taxon>
        <taxon>Spiralia</taxon>
        <taxon>Lophotrochozoa</taxon>
        <taxon>Mollusca</taxon>
        <taxon>Bivalvia</taxon>
        <taxon>Autobranchia</taxon>
        <taxon>Heteroconchia</taxon>
        <taxon>Euheterodonta</taxon>
        <taxon>Imparidentia</taxon>
        <taxon>Neoheterodontei</taxon>
        <taxon>Myida</taxon>
        <taxon>Myoidea</taxon>
        <taxon>Myidae</taxon>
        <taxon>Mya</taxon>
    </lineage>
</organism>
<reference evidence="2" key="1">
    <citation type="submission" date="2022-11" db="EMBL/GenBank/DDBJ databases">
        <title>Centuries of genome instability and evolution in soft-shell clam transmissible cancer (bioRxiv).</title>
        <authorList>
            <person name="Hart S.F.M."/>
            <person name="Yonemitsu M.A."/>
            <person name="Giersch R.M."/>
            <person name="Beal B.F."/>
            <person name="Arriagada G."/>
            <person name="Davis B.W."/>
            <person name="Ostrander E.A."/>
            <person name="Goff S.P."/>
            <person name="Metzger M.J."/>
        </authorList>
    </citation>
    <scope>NUCLEOTIDE SEQUENCE</scope>
    <source>
        <strain evidence="2">MELC-2E11</strain>
        <tissue evidence="2">Siphon/mantle</tissue>
    </source>
</reference>
<gene>
    <name evidence="2" type="ORF">MAR_010971</name>
</gene>
<sequence>MRHVIPTYRVYPRVHYFQKRFTDLYPRFRRVVGAFPDAFHHNVMLSQIKTLNTLFEMPLEVTVTGVESLQYEDYLVDPSPLENETLAVNDAPGVRVQICCVRGDTADNVIKNLDVVLSEVRGKEKHPGVTFIVISINQSPPTHEGKRIMHMAYEHLRDQGWNTAHYLTFGVGIELASRISDHLERQLIGGFRLIYDYLGRFVNCDRRQPIPETFEEFAKKVDLNNSITSFLCDAFGAGDETKQEMETEVENPDDQNKSNLAKLFKCTLIRSYLSQKFPRVYKIVDALMAENQFETRFAVSISNKSYEFIKHAIQHCHGRDISQLEERRVKKRKGTVKHYLKPVSYKWLVWKVLGDISKVIHDVEQSCRAAQRFIISMEKMIFEIEGCMEQTITEKFEAQLEKCPEVPPHIREELLRLKSVYSIGTIYNDFVINIKSEQLQREGQPPEAHGQPPEAHGQSPGAHGQPPGTHGQPPGAHGQSPGTHGQPPGTHGQTEEPGVPVQGKQEPMDVDPWSVSNILHSSDYYRKTVEEITSLMRGCSPRVPWTIQVVSQSFTNYVEFLYEQGRSIFPKNEWRYQGTLGCFVLGSDHKLYALTCAHVVNSDDPGRRVWIPDNNNSLKVLGTWVSDLTVSSGSVENLPLIDIAAVRVEDDLQQDCNPHLLDEDGINCRSKFYDGPHVSLRGKQVFKYSSGSDLTSGIVVSTDLCLSGPNASNQYLVIVDCEQGRAGQQPFAVPGDSGAVVCMQRMVSNVVYRDTNEPRLFALSMINAGDMKIH</sequence>
<name>A0ABY7FSX7_MYAAR</name>
<evidence type="ECO:0000313" key="3">
    <source>
        <dbReference type="Proteomes" id="UP001164746"/>
    </source>
</evidence>
<dbReference type="EMBL" id="CP111025">
    <property type="protein sequence ID" value="WAR25267.1"/>
    <property type="molecule type" value="Genomic_DNA"/>
</dbReference>
<dbReference type="Proteomes" id="UP001164746">
    <property type="component" value="Chromosome 14"/>
</dbReference>
<accession>A0ABY7FSX7</accession>
<protein>
    <submittedName>
        <fullName evidence="2">Uncharacterized protein</fullName>
    </submittedName>
</protein>
<evidence type="ECO:0000313" key="2">
    <source>
        <dbReference type="EMBL" id="WAR25267.1"/>
    </source>
</evidence>